<proteinExistence type="predicted"/>
<evidence type="ECO:0000259" key="2">
    <source>
        <dbReference type="Pfam" id="PF02668"/>
    </source>
</evidence>
<dbReference type="STRING" id="2769.R7QM32"/>
<dbReference type="InterPro" id="IPR042098">
    <property type="entry name" value="TauD-like_sf"/>
</dbReference>
<name>R7QM32_CHOCR</name>
<dbReference type="OMA" id="MRGRGWQ"/>
<keyword evidence="1" id="KW-0560">Oxidoreductase</keyword>
<dbReference type="Pfam" id="PF02668">
    <property type="entry name" value="TauD"/>
    <property type="match status" value="1"/>
</dbReference>
<protein>
    <recommendedName>
        <fullName evidence="2">TauD/TfdA-like domain-containing protein</fullName>
    </recommendedName>
</protein>
<dbReference type="GO" id="GO:0016491">
    <property type="term" value="F:oxidoreductase activity"/>
    <property type="evidence" value="ECO:0007669"/>
    <property type="project" value="UniProtKB-KW"/>
</dbReference>
<evidence type="ECO:0000313" key="4">
    <source>
        <dbReference type="Proteomes" id="UP000012073"/>
    </source>
</evidence>
<dbReference type="KEGG" id="ccp:CHC_T00006636001"/>
<sequence>MIGDPVLVVQPSSELEFFIPTVIIPSTVSSSNICRGLGLQNIQSERLLKYRAAPCLTRRRMQEKENTAPFSHPALPQARKYNGKLFPLVVSPPAHLSHLSSDTAKAHAYLKQHQQVINSLLNEHSVLLFRGFSQETPQHFAEFVEDCLGLPNFPYVGGNAVRTAIVGDRVFTANESPPEKPIPFHHELAQTPNFPSRLLFFCAWPAESGGETPVLYSPAVYDELRHRCPEFLEKIESTGVRYSRVMTPDDRPHSAIGRGWRGTFAARSREQAEIALREKGYDWEWLDDGEDAKLKEISPLLKAVHVADDGRKSFFNQLFAVWGGWRDEFNMPNNCITAGDGSPLDPDAMKIVADVMAAHRVAVPWRQGDVMYIDNMMAQHTLLPPKYSWLLSFNHIPLNVILSPCIPTSVTQSCISDLASKSVKDVLTDDAKS</sequence>
<dbReference type="GeneID" id="17317556"/>
<dbReference type="Gramene" id="CDF39547">
    <property type="protein sequence ID" value="CDF39547"/>
    <property type="gene ID" value="CHC_T00006636001"/>
</dbReference>
<gene>
    <name evidence="3" type="ORF">CHC_T00006636001</name>
</gene>
<dbReference type="Proteomes" id="UP000012073">
    <property type="component" value="Unassembled WGS sequence"/>
</dbReference>
<evidence type="ECO:0000313" key="3">
    <source>
        <dbReference type="EMBL" id="CDF39547.1"/>
    </source>
</evidence>
<feature type="domain" description="TauD/TfdA-like" evidence="2">
    <location>
        <begin position="104"/>
        <end position="381"/>
    </location>
</feature>
<keyword evidence="4" id="KW-1185">Reference proteome</keyword>
<dbReference type="Gene3D" id="3.60.130.10">
    <property type="entry name" value="Clavaminate synthase-like"/>
    <property type="match status" value="1"/>
</dbReference>
<dbReference type="RefSeq" id="XP_005709841.1">
    <property type="nucleotide sequence ID" value="XM_005709784.1"/>
</dbReference>
<accession>R7QM32</accession>
<dbReference type="OrthoDB" id="408743at2759"/>
<evidence type="ECO:0000256" key="1">
    <source>
        <dbReference type="ARBA" id="ARBA00023002"/>
    </source>
</evidence>
<dbReference type="PANTHER" id="PTHR10696">
    <property type="entry name" value="GAMMA-BUTYROBETAINE HYDROXYLASE-RELATED"/>
    <property type="match status" value="1"/>
</dbReference>
<dbReference type="AlphaFoldDB" id="R7QM32"/>
<dbReference type="PANTHER" id="PTHR10696:SF21">
    <property type="entry name" value="TAUD_TFDA-LIKE DOMAIN-CONTAINING PROTEIN"/>
    <property type="match status" value="1"/>
</dbReference>
<dbReference type="PhylomeDB" id="R7QM32"/>
<dbReference type="EMBL" id="HG002054">
    <property type="protein sequence ID" value="CDF39547.1"/>
    <property type="molecule type" value="Genomic_DNA"/>
</dbReference>
<reference evidence="4" key="1">
    <citation type="journal article" date="2013" name="Proc. Natl. Acad. Sci. U.S.A.">
        <title>Genome structure and metabolic features in the red seaweed Chondrus crispus shed light on evolution of the Archaeplastida.</title>
        <authorList>
            <person name="Collen J."/>
            <person name="Porcel B."/>
            <person name="Carre W."/>
            <person name="Ball S.G."/>
            <person name="Chaparro C."/>
            <person name="Tonon T."/>
            <person name="Barbeyron T."/>
            <person name="Michel G."/>
            <person name="Noel B."/>
            <person name="Valentin K."/>
            <person name="Elias M."/>
            <person name="Artiguenave F."/>
            <person name="Arun A."/>
            <person name="Aury J.M."/>
            <person name="Barbosa-Neto J.F."/>
            <person name="Bothwell J.H."/>
            <person name="Bouget F.Y."/>
            <person name="Brillet L."/>
            <person name="Cabello-Hurtado F."/>
            <person name="Capella-Gutierrez S."/>
            <person name="Charrier B."/>
            <person name="Cladiere L."/>
            <person name="Cock J.M."/>
            <person name="Coelho S.M."/>
            <person name="Colleoni C."/>
            <person name="Czjzek M."/>
            <person name="Da Silva C."/>
            <person name="Delage L."/>
            <person name="Denoeud F."/>
            <person name="Deschamps P."/>
            <person name="Dittami S.M."/>
            <person name="Gabaldon T."/>
            <person name="Gachon C.M."/>
            <person name="Groisillier A."/>
            <person name="Herve C."/>
            <person name="Jabbari K."/>
            <person name="Katinka M."/>
            <person name="Kloareg B."/>
            <person name="Kowalczyk N."/>
            <person name="Labadie K."/>
            <person name="Leblanc C."/>
            <person name="Lopez P.J."/>
            <person name="McLachlan D.H."/>
            <person name="Meslet-Cladiere L."/>
            <person name="Moustafa A."/>
            <person name="Nehr Z."/>
            <person name="Nyvall Collen P."/>
            <person name="Panaud O."/>
            <person name="Partensky F."/>
            <person name="Poulain J."/>
            <person name="Rensing S.A."/>
            <person name="Rousvoal S."/>
            <person name="Samson G."/>
            <person name="Symeonidi A."/>
            <person name="Weissenbach J."/>
            <person name="Zambounis A."/>
            <person name="Wincker P."/>
            <person name="Boyen C."/>
        </authorList>
    </citation>
    <scope>NUCLEOTIDE SEQUENCE [LARGE SCALE GENOMIC DNA]</scope>
    <source>
        <strain evidence="4">cv. Stackhouse</strain>
    </source>
</reference>
<dbReference type="InterPro" id="IPR050411">
    <property type="entry name" value="AlphaKG_dependent_hydroxylases"/>
</dbReference>
<organism evidence="3 4">
    <name type="scientific">Chondrus crispus</name>
    <name type="common">Carrageen Irish moss</name>
    <name type="synonym">Polymorpha crispa</name>
    <dbReference type="NCBI Taxonomy" id="2769"/>
    <lineage>
        <taxon>Eukaryota</taxon>
        <taxon>Rhodophyta</taxon>
        <taxon>Florideophyceae</taxon>
        <taxon>Rhodymeniophycidae</taxon>
        <taxon>Gigartinales</taxon>
        <taxon>Gigartinaceae</taxon>
        <taxon>Chondrus</taxon>
    </lineage>
</organism>
<dbReference type="InterPro" id="IPR003819">
    <property type="entry name" value="TauD/TfdA-like"/>
</dbReference>
<dbReference type="SUPFAM" id="SSF51197">
    <property type="entry name" value="Clavaminate synthase-like"/>
    <property type="match status" value="1"/>
</dbReference>